<name>A0A8K0D9B4_IGNLU</name>
<dbReference type="Proteomes" id="UP000801492">
    <property type="component" value="Unassembled WGS sequence"/>
</dbReference>
<keyword evidence="3" id="KW-1185">Reference proteome</keyword>
<evidence type="ECO:0000256" key="1">
    <source>
        <dbReference type="SAM" id="MobiDB-lite"/>
    </source>
</evidence>
<feature type="region of interest" description="Disordered" evidence="1">
    <location>
        <begin position="75"/>
        <end position="115"/>
    </location>
</feature>
<gene>
    <name evidence="2" type="ORF">ILUMI_06905</name>
</gene>
<dbReference type="OrthoDB" id="6779723at2759"/>
<organism evidence="2 3">
    <name type="scientific">Ignelater luminosus</name>
    <name type="common">Cucubano</name>
    <name type="synonym">Pyrophorus luminosus</name>
    <dbReference type="NCBI Taxonomy" id="2038154"/>
    <lineage>
        <taxon>Eukaryota</taxon>
        <taxon>Metazoa</taxon>
        <taxon>Ecdysozoa</taxon>
        <taxon>Arthropoda</taxon>
        <taxon>Hexapoda</taxon>
        <taxon>Insecta</taxon>
        <taxon>Pterygota</taxon>
        <taxon>Neoptera</taxon>
        <taxon>Endopterygota</taxon>
        <taxon>Coleoptera</taxon>
        <taxon>Polyphaga</taxon>
        <taxon>Elateriformia</taxon>
        <taxon>Elateroidea</taxon>
        <taxon>Elateridae</taxon>
        <taxon>Agrypninae</taxon>
        <taxon>Pyrophorini</taxon>
        <taxon>Ignelater</taxon>
    </lineage>
</organism>
<protein>
    <submittedName>
        <fullName evidence="2">Uncharacterized protein</fullName>
    </submittedName>
</protein>
<comment type="caution">
    <text evidence="2">The sequence shown here is derived from an EMBL/GenBank/DDBJ whole genome shotgun (WGS) entry which is preliminary data.</text>
</comment>
<reference evidence="2" key="1">
    <citation type="submission" date="2019-08" db="EMBL/GenBank/DDBJ databases">
        <title>The genome of the North American firefly Photinus pyralis.</title>
        <authorList>
            <consortium name="Photinus pyralis genome working group"/>
            <person name="Fallon T.R."/>
            <person name="Sander Lower S.E."/>
            <person name="Weng J.-K."/>
        </authorList>
    </citation>
    <scope>NUCLEOTIDE SEQUENCE</scope>
    <source>
        <strain evidence="2">TRF0915ILg1</strain>
        <tissue evidence="2">Whole body</tissue>
    </source>
</reference>
<proteinExistence type="predicted"/>
<dbReference type="AlphaFoldDB" id="A0A8K0D9B4"/>
<sequence length="254" mass="29563">MSTERTKCMAITKDLLRCKLVVEDRPIEQISQFKYLGIELSRDHNLPKELKSFINKLEVMVGCLRKVAWTNRNMRTEESPKASSKKHLSKRAMWSARRGKMKKTEKKTVAQSCKENGRRMDTKNIVKRTREITSRDFQNMQYALKWFDDTGSHDNRQRIGRKRVTTTRGDRRLIRESLRNRKKTLFDLAADLTEQIGRPTFARTAKRSAGVKGCKTPEKPLLSDKYTIACYKLARKHQHLSGRTLCCPTSQTLK</sequence>
<accession>A0A8K0D9B4</accession>
<evidence type="ECO:0000313" key="3">
    <source>
        <dbReference type="Proteomes" id="UP000801492"/>
    </source>
</evidence>
<evidence type="ECO:0000313" key="2">
    <source>
        <dbReference type="EMBL" id="KAF2899271.1"/>
    </source>
</evidence>
<dbReference type="EMBL" id="VTPC01002917">
    <property type="protein sequence ID" value="KAF2899271.1"/>
    <property type="molecule type" value="Genomic_DNA"/>
</dbReference>